<dbReference type="KEGG" id="dfo:Dform_00094"/>
<gene>
    <name evidence="1" type="ORF">Dform_00094</name>
</gene>
<dbReference type="Proteomes" id="UP000185934">
    <property type="component" value="Chromosome"/>
</dbReference>
<evidence type="ECO:0000313" key="2">
    <source>
        <dbReference type="Proteomes" id="UP000185934"/>
    </source>
</evidence>
<dbReference type="EMBL" id="CP018258">
    <property type="protein sequence ID" value="APV43457.1"/>
    <property type="molecule type" value="Genomic_DNA"/>
</dbReference>
<accession>A0A1P8F4P4</accession>
<name>A0A1P8F4P4_9CHLR</name>
<keyword evidence="2" id="KW-1185">Reference proteome</keyword>
<organism evidence="1 2">
    <name type="scientific">Dehalogenimonas formicexedens</name>
    <dbReference type="NCBI Taxonomy" id="1839801"/>
    <lineage>
        <taxon>Bacteria</taxon>
        <taxon>Bacillati</taxon>
        <taxon>Chloroflexota</taxon>
        <taxon>Dehalococcoidia</taxon>
        <taxon>Dehalococcoidales</taxon>
        <taxon>Dehalococcoidaceae</taxon>
        <taxon>Dehalogenimonas</taxon>
    </lineage>
</organism>
<proteinExistence type="predicted"/>
<dbReference type="AlphaFoldDB" id="A0A1P8F4P4"/>
<protein>
    <submittedName>
        <fullName evidence="1">Uncharacterized protein</fullName>
    </submittedName>
</protein>
<sequence length="93" mass="10428">MRGMLLEFRLLTAFQFEVPSLFSRVVRIQVVVGTGAFPIGARHQPISSPASRSKLAVYFFGILCHAPIAAYPKSYLPGNRGNYLIFRPRTTEK</sequence>
<reference evidence="2" key="1">
    <citation type="submission" date="2016-11" db="EMBL/GenBank/DDBJ databases">
        <title>Dehalogenimonas formicexedens sp. nov., a chlorinated alkane respiring bacterium isolated from contaminated groundwater.</title>
        <authorList>
            <person name="Key T.A."/>
            <person name="Bowman K.S."/>
            <person name="Lee I."/>
            <person name="Chun J."/>
            <person name="Albuquerque L."/>
            <person name="da Costa M.S."/>
            <person name="Rainey F.A."/>
            <person name="Moe W.M."/>
        </authorList>
    </citation>
    <scope>NUCLEOTIDE SEQUENCE [LARGE SCALE GENOMIC DNA]</scope>
    <source>
        <strain evidence="2">NSZ-14</strain>
    </source>
</reference>
<evidence type="ECO:0000313" key="1">
    <source>
        <dbReference type="EMBL" id="APV43457.1"/>
    </source>
</evidence>